<name>W2TSL1_NECAM</name>
<proteinExistence type="predicted"/>
<dbReference type="AlphaFoldDB" id="W2TSL1"/>
<keyword evidence="3" id="KW-1185">Reference proteome</keyword>
<accession>W2TSL1</accession>
<dbReference type="OrthoDB" id="5875663at2759"/>
<feature type="region of interest" description="Disordered" evidence="1">
    <location>
        <begin position="151"/>
        <end position="215"/>
    </location>
</feature>
<dbReference type="KEGG" id="nai:NECAME_17281"/>
<evidence type="ECO:0000256" key="1">
    <source>
        <dbReference type="SAM" id="MobiDB-lite"/>
    </source>
</evidence>
<protein>
    <submittedName>
        <fullName evidence="2">Uncharacterized protein</fullName>
    </submittedName>
</protein>
<evidence type="ECO:0000313" key="3">
    <source>
        <dbReference type="Proteomes" id="UP000053676"/>
    </source>
</evidence>
<gene>
    <name evidence="2" type="ORF">NECAME_17281</name>
</gene>
<feature type="compositionally biased region" description="Low complexity" evidence="1">
    <location>
        <begin position="47"/>
        <end position="63"/>
    </location>
</feature>
<organism evidence="2 3">
    <name type="scientific">Necator americanus</name>
    <name type="common">Human hookworm</name>
    <dbReference type="NCBI Taxonomy" id="51031"/>
    <lineage>
        <taxon>Eukaryota</taxon>
        <taxon>Metazoa</taxon>
        <taxon>Ecdysozoa</taxon>
        <taxon>Nematoda</taxon>
        <taxon>Chromadorea</taxon>
        <taxon>Rhabditida</taxon>
        <taxon>Rhabditina</taxon>
        <taxon>Rhabditomorpha</taxon>
        <taxon>Strongyloidea</taxon>
        <taxon>Ancylostomatidae</taxon>
        <taxon>Bunostominae</taxon>
        <taxon>Necator</taxon>
    </lineage>
</organism>
<feature type="region of interest" description="Disordered" evidence="1">
    <location>
        <begin position="31"/>
        <end position="107"/>
    </location>
</feature>
<evidence type="ECO:0000313" key="2">
    <source>
        <dbReference type="EMBL" id="ETN84027.1"/>
    </source>
</evidence>
<dbReference type="EMBL" id="KI658039">
    <property type="protein sequence ID" value="ETN84027.1"/>
    <property type="molecule type" value="Genomic_DNA"/>
</dbReference>
<dbReference type="Proteomes" id="UP000053676">
    <property type="component" value="Unassembled WGS sequence"/>
</dbReference>
<sequence>MRMYTASKQPSNLSQSALNYLQSLEKATKALRQNQQVEKKRVGGQHSLLESSRLSSERGSLSSMISQLRHRTRRESTIDEFDDSISEENGHGSERTPSISPSSAGGERIVFDFPFDVAKDDNKQSDALPKQLPGLQMGRKSIHEIRELRSSIDHSLIKPPKLQKQQPRRFSINSVNSYKEDSGSGQQEESEEEPEDLTPKPQAIKKRSPFRPAIESGSDLESIDFEHQLHRAPIVPRVVAPRHLAPVPLQEVAAQRLLLQIRALADQNRQKSPQLRVRYPMPARSRQHCEARRRPTNHPVTAELVTKNAAGE</sequence>
<reference evidence="3" key="1">
    <citation type="journal article" date="2014" name="Nat. Genet.">
        <title>Genome of the human hookworm Necator americanus.</title>
        <authorList>
            <person name="Tang Y.T."/>
            <person name="Gao X."/>
            <person name="Rosa B.A."/>
            <person name="Abubucker S."/>
            <person name="Hallsworth-Pepin K."/>
            <person name="Martin J."/>
            <person name="Tyagi R."/>
            <person name="Heizer E."/>
            <person name="Zhang X."/>
            <person name="Bhonagiri-Palsikar V."/>
            <person name="Minx P."/>
            <person name="Warren W.C."/>
            <person name="Wang Q."/>
            <person name="Zhan B."/>
            <person name="Hotez P.J."/>
            <person name="Sternberg P.W."/>
            <person name="Dougall A."/>
            <person name="Gaze S.T."/>
            <person name="Mulvenna J."/>
            <person name="Sotillo J."/>
            <person name="Ranganathan S."/>
            <person name="Rabelo E.M."/>
            <person name="Wilson R.K."/>
            <person name="Felgner P.L."/>
            <person name="Bethony J."/>
            <person name="Hawdon J.M."/>
            <person name="Gasser R.B."/>
            <person name="Loukas A."/>
            <person name="Mitreva M."/>
        </authorList>
    </citation>
    <scope>NUCLEOTIDE SEQUENCE [LARGE SCALE GENOMIC DNA]</scope>
</reference>